<dbReference type="AlphaFoldDB" id="A0A365HCP0"/>
<dbReference type="RefSeq" id="WP_111862738.1">
    <property type="nucleotide sequence ID" value="NZ_QLYX01000001.1"/>
</dbReference>
<dbReference type="EMBL" id="QLYX01000001">
    <property type="protein sequence ID" value="RAY16686.1"/>
    <property type="molecule type" value="Genomic_DNA"/>
</dbReference>
<protein>
    <submittedName>
        <fullName evidence="2">Uncharacterized protein</fullName>
    </submittedName>
</protein>
<keyword evidence="3" id="KW-1185">Reference proteome</keyword>
<proteinExistence type="predicted"/>
<dbReference type="OrthoDB" id="3416595at2"/>
<comment type="caution">
    <text evidence="2">The sequence shown here is derived from an EMBL/GenBank/DDBJ whole genome shotgun (WGS) entry which is preliminary data.</text>
</comment>
<name>A0A365HCP0_9ACTN</name>
<evidence type="ECO:0000313" key="3">
    <source>
        <dbReference type="Proteomes" id="UP000251891"/>
    </source>
</evidence>
<sequence>MSSGRRPAARRPVFGKRTTAQQADVEVRGWHQIASRFSAPALLGRRALAQSHVVIYEDVFASGRCRFLLGDLIALADRDQSVLPRLHALLEGVCRDLRAAAETTGELAPLSQCMPGLYANRIKNGGRLDAWYLHQDLPLTLPGTGTTITTGQLRRYTLTANGRDLVVDLPAIIGRTRHALNPASRWLTAITQGDPTEPNIADPLCWLDFEHAGRNTLTGESANLLWYLMALGGWLVPRYQPGTYQRTLRLALSPHTAPWIEHCTLAKTDRHISVHYTWNTGIGRHAALTRALDHLATPSDAFLQQARAFLTLRILGVLPPALLSSEDLLLVLIKAAECNNPTTTLGDLFNPTPVPLTNRAERSDHRASQRS</sequence>
<feature type="region of interest" description="Disordered" evidence="1">
    <location>
        <begin position="349"/>
        <end position="371"/>
    </location>
</feature>
<feature type="compositionally biased region" description="Basic and acidic residues" evidence="1">
    <location>
        <begin position="359"/>
        <end position="371"/>
    </location>
</feature>
<evidence type="ECO:0000313" key="2">
    <source>
        <dbReference type="EMBL" id="RAY16686.1"/>
    </source>
</evidence>
<accession>A0A365HCP0</accession>
<organism evidence="2 3">
    <name type="scientific">Actinomadura craniellae</name>
    <dbReference type="NCBI Taxonomy" id="2231787"/>
    <lineage>
        <taxon>Bacteria</taxon>
        <taxon>Bacillati</taxon>
        <taxon>Actinomycetota</taxon>
        <taxon>Actinomycetes</taxon>
        <taxon>Streptosporangiales</taxon>
        <taxon>Thermomonosporaceae</taxon>
        <taxon>Actinomadura</taxon>
    </lineage>
</organism>
<evidence type="ECO:0000256" key="1">
    <source>
        <dbReference type="SAM" id="MobiDB-lite"/>
    </source>
</evidence>
<dbReference type="Proteomes" id="UP000251891">
    <property type="component" value="Unassembled WGS sequence"/>
</dbReference>
<gene>
    <name evidence="2" type="ORF">DPM19_00410</name>
</gene>
<reference evidence="2 3" key="1">
    <citation type="submission" date="2018-06" db="EMBL/GenBank/DDBJ databases">
        <title>Actinomadura craniellae sp. nov. isolated from marine sponge Craniella sp.</title>
        <authorList>
            <person name="Li L."/>
            <person name="Xu Q.H."/>
            <person name="Lin H.W."/>
            <person name="Lu Y.H."/>
        </authorList>
    </citation>
    <scope>NUCLEOTIDE SEQUENCE [LARGE SCALE GENOMIC DNA]</scope>
    <source>
        <strain evidence="2 3">LHW63021</strain>
    </source>
</reference>